<sequence length="132" mass="13684">MLLTSLTSLLALAATAHAAAWGSLCNPELRTGGVCDSVGTCNSFGGKPVPGFCPGLPGDVQCCVTKHCMPARACPVLPKSGHCPGGADIKLCPGYRAFCSPKALCDKQPRRVKWTSGYCPGGSDFRLCVIRA</sequence>
<dbReference type="Proteomes" id="UP001565368">
    <property type="component" value="Unassembled WGS sequence"/>
</dbReference>
<accession>A0ABR3PWJ8</accession>
<evidence type="ECO:0000313" key="3">
    <source>
        <dbReference type="Proteomes" id="UP001565368"/>
    </source>
</evidence>
<keyword evidence="1" id="KW-0732">Signal</keyword>
<comment type="caution">
    <text evidence="2">The sequence shown here is derived from an EMBL/GenBank/DDBJ whole genome shotgun (WGS) entry which is preliminary data.</text>
</comment>
<gene>
    <name evidence="2" type="ORF">Q8F55_006254</name>
</gene>
<name>A0ABR3PWJ8_9TREE</name>
<organism evidence="2 3">
    <name type="scientific">Vanrija albida</name>
    <dbReference type="NCBI Taxonomy" id="181172"/>
    <lineage>
        <taxon>Eukaryota</taxon>
        <taxon>Fungi</taxon>
        <taxon>Dikarya</taxon>
        <taxon>Basidiomycota</taxon>
        <taxon>Agaricomycotina</taxon>
        <taxon>Tremellomycetes</taxon>
        <taxon>Trichosporonales</taxon>
        <taxon>Trichosporonaceae</taxon>
        <taxon>Vanrija</taxon>
    </lineage>
</organism>
<feature type="signal peptide" evidence="1">
    <location>
        <begin position="1"/>
        <end position="18"/>
    </location>
</feature>
<feature type="chain" id="PRO_5045602590" evidence="1">
    <location>
        <begin position="19"/>
        <end position="132"/>
    </location>
</feature>
<protein>
    <submittedName>
        <fullName evidence="2">Uncharacterized protein</fullName>
    </submittedName>
</protein>
<dbReference type="GeneID" id="95987297"/>
<evidence type="ECO:0000313" key="2">
    <source>
        <dbReference type="EMBL" id="KAL1406845.1"/>
    </source>
</evidence>
<keyword evidence="3" id="KW-1185">Reference proteome</keyword>
<reference evidence="2 3" key="1">
    <citation type="submission" date="2023-08" db="EMBL/GenBank/DDBJ databases">
        <title>Annotated Genome Sequence of Vanrija albida AlHP1.</title>
        <authorList>
            <person name="Herzog R."/>
        </authorList>
    </citation>
    <scope>NUCLEOTIDE SEQUENCE [LARGE SCALE GENOMIC DNA]</scope>
    <source>
        <strain evidence="2 3">AlHP1</strain>
    </source>
</reference>
<proteinExistence type="predicted"/>
<evidence type="ECO:0000256" key="1">
    <source>
        <dbReference type="SAM" id="SignalP"/>
    </source>
</evidence>
<dbReference type="EMBL" id="JBBXJM010000005">
    <property type="protein sequence ID" value="KAL1406845.1"/>
    <property type="molecule type" value="Genomic_DNA"/>
</dbReference>
<dbReference type="RefSeq" id="XP_069206789.1">
    <property type="nucleotide sequence ID" value="XM_069354718.1"/>
</dbReference>